<keyword evidence="1" id="KW-1133">Transmembrane helix</keyword>
<evidence type="ECO:0000313" key="2">
    <source>
        <dbReference type="EnsemblPlants" id="Bo01962s010.1"/>
    </source>
</evidence>
<evidence type="ECO:0000313" key="3">
    <source>
        <dbReference type="Proteomes" id="UP000032141"/>
    </source>
</evidence>
<organism evidence="2 3">
    <name type="scientific">Brassica oleracea var. oleracea</name>
    <dbReference type="NCBI Taxonomy" id="109376"/>
    <lineage>
        <taxon>Eukaryota</taxon>
        <taxon>Viridiplantae</taxon>
        <taxon>Streptophyta</taxon>
        <taxon>Embryophyta</taxon>
        <taxon>Tracheophyta</taxon>
        <taxon>Spermatophyta</taxon>
        <taxon>Magnoliopsida</taxon>
        <taxon>eudicotyledons</taxon>
        <taxon>Gunneridae</taxon>
        <taxon>Pentapetalae</taxon>
        <taxon>rosids</taxon>
        <taxon>malvids</taxon>
        <taxon>Brassicales</taxon>
        <taxon>Brassicaceae</taxon>
        <taxon>Brassiceae</taxon>
        <taxon>Brassica</taxon>
    </lineage>
</organism>
<dbReference type="Gramene" id="Bo01962s010.1">
    <property type="protein sequence ID" value="Bo01962s010.1"/>
    <property type="gene ID" value="Bo01962s010"/>
</dbReference>
<sequence>MASSSFSHLSLITLISPWPYLIAILSILPCSIITHHLSPSLLPTLSPLSSSP</sequence>
<keyword evidence="1" id="KW-0812">Transmembrane</keyword>
<reference evidence="2" key="1">
    <citation type="journal article" date="2014" name="Genome Biol.">
        <title>Transcriptome and methylome profiling reveals relics of genome dominance in the mesopolyploid Brassica oleracea.</title>
        <authorList>
            <person name="Parkin I.A."/>
            <person name="Koh C."/>
            <person name="Tang H."/>
            <person name="Robinson S.J."/>
            <person name="Kagale S."/>
            <person name="Clarke W.E."/>
            <person name="Town C.D."/>
            <person name="Nixon J."/>
            <person name="Krishnakumar V."/>
            <person name="Bidwell S.L."/>
            <person name="Denoeud F."/>
            <person name="Belcram H."/>
            <person name="Links M.G."/>
            <person name="Just J."/>
            <person name="Clarke C."/>
            <person name="Bender T."/>
            <person name="Huebert T."/>
            <person name="Mason A.S."/>
            <person name="Pires J.C."/>
            <person name="Barker G."/>
            <person name="Moore J."/>
            <person name="Walley P.G."/>
            <person name="Manoli S."/>
            <person name="Batley J."/>
            <person name="Edwards D."/>
            <person name="Nelson M.N."/>
            <person name="Wang X."/>
            <person name="Paterson A.H."/>
            <person name="King G."/>
            <person name="Bancroft I."/>
            <person name="Chalhoub B."/>
            <person name="Sharpe A.G."/>
        </authorList>
    </citation>
    <scope>NUCLEOTIDE SEQUENCE [LARGE SCALE GENOMIC DNA]</scope>
    <source>
        <strain evidence="2">cv. TO1000</strain>
    </source>
</reference>
<name>A0A0D2ZVR1_BRAOL</name>
<dbReference type="EnsemblPlants" id="Bo01962s010.1">
    <property type="protein sequence ID" value="Bo01962s010.1"/>
    <property type="gene ID" value="Bo01962s010"/>
</dbReference>
<keyword evidence="3" id="KW-1185">Reference proteome</keyword>
<evidence type="ECO:0000256" key="1">
    <source>
        <dbReference type="SAM" id="Phobius"/>
    </source>
</evidence>
<reference evidence="2" key="2">
    <citation type="submission" date="2015-06" db="UniProtKB">
        <authorList>
            <consortium name="EnsemblPlants"/>
        </authorList>
    </citation>
    <scope>IDENTIFICATION</scope>
</reference>
<dbReference type="AlphaFoldDB" id="A0A0D2ZVR1"/>
<keyword evidence="1" id="KW-0472">Membrane</keyword>
<proteinExistence type="predicted"/>
<accession>A0A0D2ZVR1</accession>
<dbReference type="HOGENOM" id="CLU_3090052_0_0_1"/>
<dbReference type="Proteomes" id="UP000032141">
    <property type="component" value="Unassembled WGS sequence"/>
</dbReference>
<feature type="transmembrane region" description="Helical" evidence="1">
    <location>
        <begin position="6"/>
        <end position="28"/>
    </location>
</feature>
<protein>
    <submittedName>
        <fullName evidence="2">Uncharacterized protein</fullName>
    </submittedName>
</protein>